<dbReference type="Pfam" id="PF19609">
    <property type="entry name" value="DUF6114"/>
    <property type="match status" value="1"/>
</dbReference>
<keyword evidence="1" id="KW-0812">Transmembrane</keyword>
<evidence type="ECO:0000313" key="2">
    <source>
        <dbReference type="EMBL" id="TKC19534.1"/>
    </source>
</evidence>
<evidence type="ECO:0000256" key="1">
    <source>
        <dbReference type="SAM" id="Phobius"/>
    </source>
</evidence>
<name>A0A4U1DAP1_9BACI</name>
<evidence type="ECO:0000313" key="3">
    <source>
        <dbReference type="Proteomes" id="UP000307756"/>
    </source>
</evidence>
<dbReference type="SUPFAM" id="SSF103473">
    <property type="entry name" value="MFS general substrate transporter"/>
    <property type="match status" value="1"/>
</dbReference>
<organism evidence="2 3">
    <name type="scientific">Robertmurraya kyonggiensis</name>
    <dbReference type="NCBI Taxonomy" id="1037680"/>
    <lineage>
        <taxon>Bacteria</taxon>
        <taxon>Bacillati</taxon>
        <taxon>Bacillota</taxon>
        <taxon>Bacilli</taxon>
        <taxon>Bacillales</taxon>
        <taxon>Bacillaceae</taxon>
        <taxon>Robertmurraya</taxon>
    </lineage>
</organism>
<accession>A0A4U1DAP1</accession>
<proteinExistence type="predicted"/>
<dbReference type="Proteomes" id="UP000307756">
    <property type="component" value="Unassembled WGS sequence"/>
</dbReference>
<protein>
    <submittedName>
        <fullName evidence="2">Uncharacterized protein</fullName>
    </submittedName>
</protein>
<dbReference type="InterPro" id="IPR036259">
    <property type="entry name" value="MFS_trans_sf"/>
</dbReference>
<dbReference type="RefSeq" id="WP_136830442.1">
    <property type="nucleotide sequence ID" value="NZ_SWBM01000001.1"/>
</dbReference>
<dbReference type="InterPro" id="IPR046096">
    <property type="entry name" value="DUF6114"/>
</dbReference>
<feature type="transmembrane region" description="Helical" evidence="1">
    <location>
        <begin position="37"/>
        <end position="55"/>
    </location>
</feature>
<dbReference type="EMBL" id="SWBM01000001">
    <property type="protein sequence ID" value="TKC19534.1"/>
    <property type="molecule type" value="Genomic_DNA"/>
</dbReference>
<sequence>MDRKERRRQKKEEKWKKKTQNVAQSGKFKQWRNKRPFWGATLTILAALIILYIPLQLYAIAFIPGSLVFIGFLFSGILLIIGIFSFIYPQFSSIFGVLTIFLSVLSIMGALGGFIIGTIIGIIAGALCIAWDKEEVAIPEKLPSEKDDSQYSIQA</sequence>
<dbReference type="AlphaFoldDB" id="A0A4U1DAP1"/>
<comment type="caution">
    <text evidence="2">The sequence shown here is derived from an EMBL/GenBank/DDBJ whole genome shotgun (WGS) entry which is preliminary data.</text>
</comment>
<reference evidence="2 3" key="1">
    <citation type="journal article" date="2011" name="J. Microbiol.">
        <title>Bacillus kyonggiensis sp. nov., isolated from soil of a lettuce field.</title>
        <authorList>
            <person name="Dong K."/>
            <person name="Lee S."/>
        </authorList>
    </citation>
    <scope>NUCLEOTIDE SEQUENCE [LARGE SCALE GENOMIC DNA]</scope>
    <source>
        <strain evidence="2 3">NB22</strain>
    </source>
</reference>
<gene>
    <name evidence="2" type="ORF">FA727_08335</name>
</gene>
<feature type="transmembrane region" description="Helical" evidence="1">
    <location>
        <begin position="91"/>
        <end position="108"/>
    </location>
</feature>
<feature type="transmembrane region" description="Helical" evidence="1">
    <location>
        <begin position="61"/>
        <end position="84"/>
    </location>
</feature>
<keyword evidence="1" id="KW-1133">Transmembrane helix</keyword>
<keyword evidence="1" id="KW-0472">Membrane</keyword>
<keyword evidence="3" id="KW-1185">Reference proteome</keyword>